<dbReference type="Proteomes" id="UP001596620">
    <property type="component" value="Unassembled WGS sequence"/>
</dbReference>
<dbReference type="PROSITE" id="PS51186">
    <property type="entry name" value="GNAT"/>
    <property type="match status" value="1"/>
</dbReference>
<keyword evidence="3" id="KW-1185">Reference proteome</keyword>
<dbReference type="PANTHER" id="PTHR37817">
    <property type="entry name" value="N-ACETYLTRANSFERASE EIS"/>
    <property type="match status" value="1"/>
</dbReference>
<dbReference type="CDD" id="cd04301">
    <property type="entry name" value="NAT_SF"/>
    <property type="match status" value="1"/>
</dbReference>
<dbReference type="InterPro" id="IPR000182">
    <property type="entry name" value="GNAT_dom"/>
</dbReference>
<dbReference type="EC" id="2.3.1.-" evidence="2"/>
<dbReference type="Pfam" id="PF13527">
    <property type="entry name" value="Acetyltransf_9"/>
    <property type="match status" value="1"/>
</dbReference>
<dbReference type="SUPFAM" id="SSF55729">
    <property type="entry name" value="Acyl-CoA N-acyltransferases (Nat)"/>
    <property type="match status" value="1"/>
</dbReference>
<dbReference type="SUPFAM" id="SSF55718">
    <property type="entry name" value="SCP-like"/>
    <property type="match status" value="1"/>
</dbReference>
<sequence length="391" mass="45027">MTTIKRLDPEDDAHAIFALSQFAFQYELSEQEFNERKADASRHIIWGMMDHDQIAAKVHLVPLSCYINGKSFEMGGVSSVATWPEYRRQGAVKQLLQTALQYMRANGQTLSLLHPFSFGFYRKYGWEYAFSQKTYRISIARLKQSWDVDGYVRRLHNDIPVLDQIYTTYAQHYNGMLVRDNKWWKERVLKNNQQQAAAYDAHGQPQGYILYSVKEGQLMVHELIAETVDAYKQLLRFIANHDSMAETVTMTVPENDPLPLLVDEPRFEQTINPYFMARIVDVHAFLKQYPFLNEGAESVALHVTDAFLPENNGTYQLSQTGSGPNVTHLRTESSREASGVHCNVQQLTVMLMSFKRPLELYRAGLIAGDRRAVECLESMIPDQQTYLPDFF</sequence>
<keyword evidence="2" id="KW-0012">Acyltransferase</keyword>
<dbReference type="Pfam" id="PF13530">
    <property type="entry name" value="SCP2_2"/>
    <property type="match status" value="1"/>
</dbReference>
<name>A0ABW2UUN4_9BACI</name>
<gene>
    <name evidence="2" type="primary">eis</name>
    <name evidence="2" type="ORF">ACFQU8_05460</name>
</gene>
<dbReference type="Gene3D" id="3.30.1050.10">
    <property type="entry name" value="SCP2 sterol-binding domain"/>
    <property type="match status" value="1"/>
</dbReference>
<dbReference type="EMBL" id="JBHTGR010000008">
    <property type="protein sequence ID" value="MFC7746688.1"/>
    <property type="molecule type" value="Genomic_DNA"/>
</dbReference>
<dbReference type="InterPro" id="IPR025559">
    <property type="entry name" value="Eis_dom"/>
</dbReference>
<evidence type="ECO:0000259" key="1">
    <source>
        <dbReference type="PROSITE" id="PS51186"/>
    </source>
</evidence>
<evidence type="ECO:0000313" key="3">
    <source>
        <dbReference type="Proteomes" id="UP001596620"/>
    </source>
</evidence>
<dbReference type="InterPro" id="IPR051554">
    <property type="entry name" value="Acetyltransferase_Eis"/>
</dbReference>
<evidence type="ECO:0000313" key="2">
    <source>
        <dbReference type="EMBL" id="MFC7746688.1"/>
    </source>
</evidence>
<dbReference type="RefSeq" id="WP_382358197.1">
    <property type="nucleotide sequence ID" value="NZ_JBHTGR010000008.1"/>
</dbReference>
<feature type="domain" description="N-acetyltransferase" evidence="1">
    <location>
        <begin position="2"/>
        <end position="147"/>
    </location>
</feature>
<dbReference type="GO" id="GO:0016746">
    <property type="term" value="F:acyltransferase activity"/>
    <property type="evidence" value="ECO:0007669"/>
    <property type="project" value="UniProtKB-KW"/>
</dbReference>
<protein>
    <submittedName>
        <fullName evidence="2">Enhanced intracellular survival protein Eis</fullName>
        <ecNumber evidence="2">2.3.1.-</ecNumber>
    </submittedName>
</protein>
<dbReference type="InterPro" id="IPR041380">
    <property type="entry name" value="Acetyltransf_17"/>
</dbReference>
<accession>A0ABW2UUN4</accession>
<comment type="caution">
    <text evidence="2">The sequence shown here is derived from an EMBL/GenBank/DDBJ whole genome shotgun (WGS) entry which is preliminary data.</text>
</comment>
<proteinExistence type="predicted"/>
<dbReference type="InterPro" id="IPR036527">
    <property type="entry name" value="SCP2_sterol-bd_dom_sf"/>
</dbReference>
<keyword evidence="2" id="KW-0808">Transferase</keyword>
<organism evidence="2 3">
    <name type="scientific">Lentibacillus kimchii</name>
    <dbReference type="NCBI Taxonomy" id="1542911"/>
    <lineage>
        <taxon>Bacteria</taxon>
        <taxon>Bacillati</taxon>
        <taxon>Bacillota</taxon>
        <taxon>Bacilli</taxon>
        <taxon>Bacillales</taxon>
        <taxon>Bacillaceae</taxon>
        <taxon>Lentibacillus</taxon>
    </lineage>
</organism>
<dbReference type="InterPro" id="IPR016181">
    <property type="entry name" value="Acyl_CoA_acyltransferase"/>
</dbReference>
<dbReference type="PANTHER" id="PTHR37817:SF1">
    <property type="entry name" value="N-ACETYLTRANSFERASE EIS"/>
    <property type="match status" value="1"/>
</dbReference>
<reference evidence="3" key="1">
    <citation type="journal article" date="2019" name="Int. J. Syst. Evol. Microbiol.">
        <title>The Global Catalogue of Microorganisms (GCM) 10K type strain sequencing project: providing services to taxonomists for standard genome sequencing and annotation.</title>
        <authorList>
            <consortium name="The Broad Institute Genomics Platform"/>
            <consortium name="The Broad Institute Genome Sequencing Center for Infectious Disease"/>
            <person name="Wu L."/>
            <person name="Ma J."/>
        </authorList>
    </citation>
    <scope>NUCLEOTIDE SEQUENCE [LARGE SCALE GENOMIC DNA]</scope>
    <source>
        <strain evidence="3">JCM 30234</strain>
    </source>
</reference>
<dbReference type="Pfam" id="PF17668">
    <property type="entry name" value="Acetyltransf_17"/>
    <property type="match status" value="1"/>
</dbReference>
<dbReference type="Gene3D" id="3.40.630.30">
    <property type="match status" value="2"/>
</dbReference>